<comment type="caution">
    <text evidence="5">The sequence shown here is derived from an EMBL/GenBank/DDBJ whole genome shotgun (WGS) entry which is preliminary data.</text>
</comment>
<feature type="domain" description="Apoptosis-antagonizing transcription factor C-terminal" evidence="3">
    <location>
        <begin position="505"/>
        <end position="575"/>
    </location>
</feature>
<feature type="compositionally biased region" description="Low complexity" evidence="2">
    <location>
        <begin position="180"/>
        <end position="199"/>
    </location>
</feature>
<dbReference type="GO" id="GO:0005730">
    <property type="term" value="C:nucleolus"/>
    <property type="evidence" value="ECO:0007669"/>
    <property type="project" value="TreeGrafter"/>
</dbReference>
<dbReference type="STRING" id="554055.A0A2P6VJ14"/>
<dbReference type="Proteomes" id="UP000239649">
    <property type="component" value="Unassembled WGS sequence"/>
</dbReference>
<evidence type="ECO:0000256" key="1">
    <source>
        <dbReference type="ARBA" id="ARBA00008966"/>
    </source>
</evidence>
<evidence type="ECO:0000259" key="4">
    <source>
        <dbReference type="Pfam" id="PF13339"/>
    </source>
</evidence>
<evidence type="ECO:0000313" key="6">
    <source>
        <dbReference type="Proteomes" id="UP000239649"/>
    </source>
</evidence>
<dbReference type="Pfam" id="PF08164">
    <property type="entry name" value="TRAUB"/>
    <property type="match status" value="1"/>
</dbReference>
<dbReference type="AlphaFoldDB" id="A0A2P6VJ14"/>
<evidence type="ECO:0000313" key="5">
    <source>
        <dbReference type="EMBL" id="PSC74072.1"/>
    </source>
</evidence>
<sequence>MPKKKSLADELADLFNPAPTKEFDPEADVFGAGPALEDSDDELAAAAGGRRKGKEASRLRGDIVMDGREYAGRRTSRAALFDGEAASEEEGGSGSDDDDAVESGSGSGSEEGMEEAGSGSGGEGEEDGGHPPANGHAAAGSSGDEELEGSSGEEEDGADGWLGGGGDGGSDEEAPEEEAAGSGAAARRAARAKAAAAGSDGEEAAGGSSDEKGGGRGGAASAAAAAEDDEMAALEREYEAMQQDEAAAMAGLKERAAKERRKALAVQAQKAVWQRGLEARILLQRSLAAANRLPQGEMQAVAAASSPDIAAAFTGLAADAAALAGDLLHLLGALRAQNPAVAAAAGATGAGGAAAPAAPAAAAGGGEEAAEAASGEAPATPDALWERVEAGYASFAPFRDASIDRWHRKTMLTAGGATLRGGQLRALNQSVSTQVAQLLQDTGKVLQRTRLPRSAQQQPQQRLLCPDPDQPAAKRRRLGDESEEDVDGTLEEERDPETFDDTEFYQTLLREFLEGSTDAGGANWHTGPKQRKAVDRRASKGRKLRYHVHDKLVNFMAPVDLAAPQYAAQLFSNLFGGGAARGNLIAVTAPALLNVLGTRSFATSLWNLRPQSYSTIADLKSQASSLHERLSDLHSRFHKSQAVQLQQTSSLAADEWHRLWHMQVKELSVAQLMLRSKGVAVQRAAKGAAAALQAVERTAGQLEGSLSGV</sequence>
<feature type="domain" description="AATF leucine zipper-containing" evidence="4">
    <location>
        <begin position="260"/>
        <end position="409"/>
    </location>
</feature>
<feature type="region of interest" description="Disordered" evidence="2">
    <location>
        <begin position="449"/>
        <end position="497"/>
    </location>
</feature>
<keyword evidence="6" id="KW-1185">Reference proteome</keyword>
<evidence type="ECO:0000259" key="3">
    <source>
        <dbReference type="Pfam" id="PF08164"/>
    </source>
</evidence>
<dbReference type="PANTHER" id="PTHR15565:SF0">
    <property type="entry name" value="PROTEIN AATF"/>
    <property type="match status" value="1"/>
</dbReference>
<feature type="compositionally biased region" description="Acidic residues" evidence="2">
    <location>
        <begin position="169"/>
        <end position="179"/>
    </location>
</feature>
<proteinExistence type="inferred from homology"/>
<dbReference type="InterPro" id="IPR039223">
    <property type="entry name" value="AATF/Bfr2"/>
</dbReference>
<reference evidence="5 6" key="1">
    <citation type="journal article" date="2018" name="Plant J.">
        <title>Genome sequences of Chlorella sorokiniana UTEX 1602 and Micractinium conductrix SAG 241.80: implications to maltose excretion by a green alga.</title>
        <authorList>
            <person name="Arriola M.B."/>
            <person name="Velmurugan N."/>
            <person name="Zhang Y."/>
            <person name="Plunkett M.H."/>
            <person name="Hondzo H."/>
            <person name="Barney B.M."/>
        </authorList>
    </citation>
    <scope>NUCLEOTIDE SEQUENCE [LARGE SCALE GENOMIC DNA]</scope>
    <source>
        <strain evidence="5 6">SAG 241.80</strain>
    </source>
</reference>
<dbReference type="Pfam" id="PF13339">
    <property type="entry name" value="AATF-Che1"/>
    <property type="match status" value="1"/>
</dbReference>
<name>A0A2P6VJ14_9CHLO</name>
<feature type="compositionally biased region" description="Acidic residues" evidence="2">
    <location>
        <begin position="481"/>
        <end position="497"/>
    </location>
</feature>
<gene>
    <name evidence="5" type="ORF">C2E20_2673</name>
</gene>
<comment type="similarity">
    <text evidence="1">Belongs to the AATF family.</text>
</comment>
<feature type="compositionally biased region" description="Acidic residues" evidence="2">
    <location>
        <begin position="143"/>
        <end position="158"/>
    </location>
</feature>
<feature type="region of interest" description="Disordered" evidence="2">
    <location>
        <begin position="69"/>
        <end position="229"/>
    </location>
</feature>
<evidence type="ECO:0000256" key="2">
    <source>
        <dbReference type="SAM" id="MobiDB-lite"/>
    </source>
</evidence>
<dbReference type="EMBL" id="LHPF02000005">
    <property type="protein sequence ID" value="PSC74072.1"/>
    <property type="molecule type" value="Genomic_DNA"/>
</dbReference>
<organism evidence="5 6">
    <name type="scientific">Micractinium conductrix</name>
    <dbReference type="NCBI Taxonomy" id="554055"/>
    <lineage>
        <taxon>Eukaryota</taxon>
        <taxon>Viridiplantae</taxon>
        <taxon>Chlorophyta</taxon>
        <taxon>core chlorophytes</taxon>
        <taxon>Trebouxiophyceae</taxon>
        <taxon>Chlorellales</taxon>
        <taxon>Chlorellaceae</taxon>
        <taxon>Chlorella clade</taxon>
        <taxon>Micractinium</taxon>
    </lineage>
</organism>
<dbReference type="PANTHER" id="PTHR15565">
    <property type="entry name" value="AATF PROTEIN APOPTOSIS ANTAGONIZING TRANSCRIPTION FACTOR"/>
    <property type="match status" value="1"/>
</dbReference>
<protein>
    <submittedName>
        <fullName evidence="5">AATF isoform X1</fullName>
    </submittedName>
</protein>
<feature type="compositionally biased region" description="Low complexity" evidence="2">
    <location>
        <begin position="130"/>
        <end position="142"/>
    </location>
</feature>
<dbReference type="InterPro" id="IPR025160">
    <property type="entry name" value="AATF"/>
</dbReference>
<accession>A0A2P6VJ14</accession>
<feature type="compositionally biased region" description="Acidic residues" evidence="2">
    <location>
        <begin position="85"/>
        <end position="101"/>
    </location>
</feature>
<dbReference type="OrthoDB" id="5783963at2759"/>
<feature type="region of interest" description="Disordered" evidence="2">
    <location>
        <begin position="1"/>
        <end position="38"/>
    </location>
</feature>
<feature type="region of interest" description="Disordered" evidence="2">
    <location>
        <begin position="519"/>
        <end position="538"/>
    </location>
</feature>
<dbReference type="InterPro" id="IPR012617">
    <property type="entry name" value="AATF_C"/>
</dbReference>